<reference evidence="1 2" key="1">
    <citation type="submission" date="2024-10" db="EMBL/GenBank/DDBJ databases">
        <title>The Natural Products Discovery Center: Release of the First 8490 Sequenced Strains for Exploring Actinobacteria Biosynthetic Diversity.</title>
        <authorList>
            <person name="Kalkreuter E."/>
            <person name="Kautsar S.A."/>
            <person name="Yang D."/>
            <person name="Bader C.D."/>
            <person name="Teijaro C.N."/>
            <person name="Fluegel L."/>
            <person name="Davis C.M."/>
            <person name="Simpson J.R."/>
            <person name="Lauterbach L."/>
            <person name="Steele A.D."/>
            <person name="Gui C."/>
            <person name="Meng S."/>
            <person name="Li G."/>
            <person name="Viehrig K."/>
            <person name="Ye F."/>
            <person name="Su P."/>
            <person name="Kiefer A.F."/>
            <person name="Nichols A."/>
            <person name="Cepeda A.J."/>
            <person name="Yan W."/>
            <person name="Fan B."/>
            <person name="Jiang Y."/>
            <person name="Adhikari A."/>
            <person name="Zheng C.-J."/>
            <person name="Schuster L."/>
            <person name="Cowan T.M."/>
            <person name="Smanski M.J."/>
            <person name="Chevrette M.G."/>
            <person name="De Carvalho L.P.S."/>
            <person name="Shen B."/>
        </authorList>
    </citation>
    <scope>NUCLEOTIDE SEQUENCE [LARGE SCALE GENOMIC DNA]</scope>
    <source>
        <strain evidence="1 2">NPDC001867</strain>
    </source>
</reference>
<dbReference type="EMBL" id="JBIATK010000012">
    <property type="protein sequence ID" value="MFF4026902.1"/>
    <property type="molecule type" value="Genomic_DNA"/>
</dbReference>
<evidence type="ECO:0000313" key="2">
    <source>
        <dbReference type="Proteomes" id="UP001602089"/>
    </source>
</evidence>
<keyword evidence="2" id="KW-1185">Reference proteome</keyword>
<sequence>MIEPSVDVIRYEVSCLPWDHPERDSFAITVEYRGRGKWAVSRFTRCYDIDGSPDWEPIPSERTDEWLARYRHDLDDALRIAREVAPGLKNWRRTVADALADGDSE</sequence>
<evidence type="ECO:0000313" key="1">
    <source>
        <dbReference type="EMBL" id="MFF4026902.1"/>
    </source>
</evidence>
<gene>
    <name evidence="1" type="ORF">ACFYY5_29040</name>
</gene>
<comment type="caution">
    <text evidence="1">The sequence shown here is derived from an EMBL/GenBank/DDBJ whole genome shotgun (WGS) entry which is preliminary data.</text>
</comment>
<proteinExistence type="predicted"/>
<dbReference type="Proteomes" id="UP001602089">
    <property type="component" value="Unassembled WGS sequence"/>
</dbReference>
<dbReference type="RefSeq" id="WP_387131881.1">
    <property type="nucleotide sequence ID" value="NZ_JBIATK010000012.1"/>
</dbReference>
<protein>
    <submittedName>
        <fullName evidence="1">Uncharacterized protein</fullName>
    </submittedName>
</protein>
<accession>A0ABW6TM59</accession>
<name>A0ABW6TM59_9NOCA</name>
<organism evidence="1 2">
    <name type="scientific">Nocardia elegans</name>
    <dbReference type="NCBI Taxonomy" id="300029"/>
    <lineage>
        <taxon>Bacteria</taxon>
        <taxon>Bacillati</taxon>
        <taxon>Actinomycetota</taxon>
        <taxon>Actinomycetes</taxon>
        <taxon>Mycobacteriales</taxon>
        <taxon>Nocardiaceae</taxon>
        <taxon>Nocardia</taxon>
    </lineage>
</organism>